<dbReference type="AlphaFoldDB" id="A0A0E9V0S9"/>
<sequence>MSRSTSPGCSTTCSCSRPSTWTVMESPPLLACIPTGTWKPYCGR</sequence>
<dbReference type="PROSITE" id="PS51257">
    <property type="entry name" value="PROKAR_LIPOPROTEIN"/>
    <property type="match status" value="1"/>
</dbReference>
<proteinExistence type="predicted"/>
<protein>
    <submittedName>
        <fullName evidence="1">Uncharacterized protein</fullName>
    </submittedName>
</protein>
<organism evidence="1">
    <name type="scientific">Anguilla anguilla</name>
    <name type="common">European freshwater eel</name>
    <name type="synonym">Muraena anguilla</name>
    <dbReference type="NCBI Taxonomy" id="7936"/>
    <lineage>
        <taxon>Eukaryota</taxon>
        <taxon>Metazoa</taxon>
        <taxon>Chordata</taxon>
        <taxon>Craniata</taxon>
        <taxon>Vertebrata</taxon>
        <taxon>Euteleostomi</taxon>
        <taxon>Actinopterygii</taxon>
        <taxon>Neopterygii</taxon>
        <taxon>Teleostei</taxon>
        <taxon>Anguilliformes</taxon>
        <taxon>Anguillidae</taxon>
        <taxon>Anguilla</taxon>
    </lineage>
</organism>
<reference evidence="1" key="1">
    <citation type="submission" date="2014-11" db="EMBL/GenBank/DDBJ databases">
        <authorList>
            <person name="Amaro Gonzalez C."/>
        </authorList>
    </citation>
    <scope>NUCLEOTIDE SEQUENCE</scope>
</reference>
<name>A0A0E9V0S9_ANGAN</name>
<evidence type="ECO:0000313" key="1">
    <source>
        <dbReference type="EMBL" id="JAH71657.1"/>
    </source>
</evidence>
<accession>A0A0E9V0S9</accession>
<reference evidence="1" key="2">
    <citation type="journal article" date="2015" name="Fish Shellfish Immunol.">
        <title>Early steps in the European eel (Anguilla anguilla)-Vibrio vulnificus interaction in the gills: Role of the RtxA13 toxin.</title>
        <authorList>
            <person name="Callol A."/>
            <person name="Pajuelo D."/>
            <person name="Ebbesson L."/>
            <person name="Teles M."/>
            <person name="MacKenzie S."/>
            <person name="Amaro C."/>
        </authorList>
    </citation>
    <scope>NUCLEOTIDE SEQUENCE</scope>
</reference>
<dbReference type="EMBL" id="GBXM01036920">
    <property type="protein sequence ID" value="JAH71657.1"/>
    <property type="molecule type" value="Transcribed_RNA"/>
</dbReference>